<dbReference type="InterPro" id="IPR005467">
    <property type="entry name" value="His_kinase_dom"/>
</dbReference>
<name>A0A5B1M663_9ACTN</name>
<evidence type="ECO:0000256" key="7">
    <source>
        <dbReference type="ARBA" id="ARBA00022777"/>
    </source>
</evidence>
<evidence type="ECO:0000259" key="12">
    <source>
        <dbReference type="PROSITE" id="PS50885"/>
    </source>
</evidence>
<keyword evidence="14" id="KW-1185">Reference proteome</keyword>
<dbReference type="GO" id="GO:0000155">
    <property type="term" value="F:phosphorelay sensor kinase activity"/>
    <property type="evidence" value="ECO:0007669"/>
    <property type="project" value="InterPro"/>
</dbReference>
<evidence type="ECO:0000256" key="9">
    <source>
        <dbReference type="ARBA" id="ARBA00023012"/>
    </source>
</evidence>
<evidence type="ECO:0000256" key="10">
    <source>
        <dbReference type="SAM" id="Phobius"/>
    </source>
</evidence>
<organism evidence="13 14">
    <name type="scientific">Nocardioides antri</name>
    <dbReference type="NCBI Taxonomy" id="2607659"/>
    <lineage>
        <taxon>Bacteria</taxon>
        <taxon>Bacillati</taxon>
        <taxon>Actinomycetota</taxon>
        <taxon>Actinomycetes</taxon>
        <taxon>Propionibacteriales</taxon>
        <taxon>Nocardioidaceae</taxon>
        <taxon>Nocardioides</taxon>
    </lineage>
</organism>
<dbReference type="GO" id="GO:0005886">
    <property type="term" value="C:plasma membrane"/>
    <property type="evidence" value="ECO:0007669"/>
    <property type="project" value="UniProtKB-SubCell"/>
</dbReference>
<accession>A0A5B1M663</accession>
<reference evidence="13 14" key="2">
    <citation type="submission" date="2019-09" db="EMBL/GenBank/DDBJ databases">
        <authorList>
            <person name="Jin C."/>
        </authorList>
    </citation>
    <scope>NUCLEOTIDE SEQUENCE [LARGE SCALE GENOMIC DNA]</scope>
    <source>
        <strain evidence="13 14">BN140041</strain>
    </source>
</reference>
<dbReference type="CDD" id="cd00082">
    <property type="entry name" value="HisKA"/>
    <property type="match status" value="1"/>
</dbReference>
<dbReference type="Gene3D" id="1.10.287.130">
    <property type="match status" value="1"/>
</dbReference>
<evidence type="ECO:0000256" key="2">
    <source>
        <dbReference type="ARBA" id="ARBA00004236"/>
    </source>
</evidence>
<proteinExistence type="predicted"/>
<dbReference type="SUPFAM" id="SSF47384">
    <property type="entry name" value="Homodimeric domain of signal transducing histidine kinase"/>
    <property type="match status" value="1"/>
</dbReference>
<feature type="domain" description="Histidine kinase" evidence="11">
    <location>
        <begin position="211"/>
        <end position="414"/>
    </location>
</feature>
<dbReference type="InterPro" id="IPR003660">
    <property type="entry name" value="HAMP_dom"/>
</dbReference>
<comment type="caution">
    <text evidence="13">The sequence shown here is derived from an EMBL/GenBank/DDBJ whole genome shotgun (WGS) entry which is preliminary data.</text>
</comment>
<keyword evidence="6 10" id="KW-0812">Transmembrane</keyword>
<keyword evidence="8 10" id="KW-1133">Transmembrane helix</keyword>
<evidence type="ECO:0000259" key="11">
    <source>
        <dbReference type="PROSITE" id="PS50109"/>
    </source>
</evidence>
<keyword evidence="4" id="KW-0597">Phosphoprotein</keyword>
<dbReference type="InterPro" id="IPR003661">
    <property type="entry name" value="HisK_dim/P_dom"/>
</dbReference>
<dbReference type="PROSITE" id="PS50109">
    <property type="entry name" value="HIS_KIN"/>
    <property type="match status" value="1"/>
</dbReference>
<evidence type="ECO:0000313" key="13">
    <source>
        <dbReference type="EMBL" id="KAA1427968.1"/>
    </source>
</evidence>
<dbReference type="InterPro" id="IPR050428">
    <property type="entry name" value="TCS_sensor_his_kinase"/>
</dbReference>
<dbReference type="PANTHER" id="PTHR45436">
    <property type="entry name" value="SENSOR HISTIDINE KINASE YKOH"/>
    <property type="match status" value="1"/>
</dbReference>
<evidence type="ECO:0000313" key="14">
    <source>
        <dbReference type="Proteomes" id="UP000324351"/>
    </source>
</evidence>
<sequence>MRERLVATVVGLTIAVICLYGIPRAYFLANLVRDTERDQLNDSATILAALVGERRAAGDTVDPALLRPGLSAADGISYDPTDGAPVTVGQTVDPGDSEAVTVTRDLRDGELTLTTSASTVQEDVWEAVRPLVTLGLALAALAAVLGFVLARRLSLPFRELADTADVLGHGRFDIDIPSYAVPEADAIATSLRRTARQLDQLVRREREFAANASHQLRTPITALRLQLEDLSLWPETTPALREELDRGLGELDRLTTSIDELLGLARGQRTGEQLDVDLAALVADTAGRWRARLAAAGRELVVDGDGVVPARLIPGPVTQVLDVLIDNARVHGTGRITVGAYDAGSHLAVTVSDDGVADLGNDVFRRGVTSRDQHDGHGVGLAVASELAELAGGHLSLDHTAPTTTFVLWLPRPKRGTGD</sequence>
<dbReference type="Gene3D" id="6.10.340.10">
    <property type="match status" value="1"/>
</dbReference>
<protein>
    <recommendedName>
        <fullName evidence="3">histidine kinase</fullName>
        <ecNumber evidence="3">2.7.13.3</ecNumber>
    </recommendedName>
</protein>
<comment type="subcellular location">
    <subcellularLocation>
        <location evidence="2">Cell membrane</location>
    </subcellularLocation>
</comment>
<feature type="domain" description="HAMP" evidence="12">
    <location>
        <begin position="151"/>
        <end position="203"/>
    </location>
</feature>
<evidence type="ECO:0000256" key="8">
    <source>
        <dbReference type="ARBA" id="ARBA00022989"/>
    </source>
</evidence>
<dbReference type="Pfam" id="PF00512">
    <property type="entry name" value="HisKA"/>
    <property type="match status" value="1"/>
</dbReference>
<keyword evidence="10" id="KW-0472">Membrane</keyword>
<keyword evidence="7 13" id="KW-0418">Kinase</keyword>
<dbReference type="EC" id="2.7.13.3" evidence="3"/>
<dbReference type="InterPro" id="IPR003594">
    <property type="entry name" value="HATPase_dom"/>
</dbReference>
<dbReference type="PANTHER" id="PTHR45436:SF5">
    <property type="entry name" value="SENSOR HISTIDINE KINASE TRCS"/>
    <property type="match status" value="1"/>
</dbReference>
<dbReference type="Gene3D" id="3.30.565.10">
    <property type="entry name" value="Histidine kinase-like ATPase, C-terminal domain"/>
    <property type="match status" value="1"/>
</dbReference>
<feature type="transmembrane region" description="Helical" evidence="10">
    <location>
        <begin position="131"/>
        <end position="150"/>
    </location>
</feature>
<evidence type="ECO:0000256" key="1">
    <source>
        <dbReference type="ARBA" id="ARBA00000085"/>
    </source>
</evidence>
<dbReference type="SUPFAM" id="SSF55874">
    <property type="entry name" value="ATPase domain of HSP90 chaperone/DNA topoisomerase II/histidine kinase"/>
    <property type="match status" value="1"/>
</dbReference>
<gene>
    <name evidence="13" type="ORF">F0U47_11245</name>
</gene>
<dbReference type="Pfam" id="PF02518">
    <property type="entry name" value="HATPase_c"/>
    <property type="match status" value="1"/>
</dbReference>
<dbReference type="SMART" id="SM00387">
    <property type="entry name" value="HATPase_c"/>
    <property type="match status" value="1"/>
</dbReference>
<dbReference type="SMART" id="SM00304">
    <property type="entry name" value="HAMP"/>
    <property type="match status" value="1"/>
</dbReference>
<evidence type="ECO:0000256" key="4">
    <source>
        <dbReference type="ARBA" id="ARBA00022553"/>
    </source>
</evidence>
<evidence type="ECO:0000256" key="5">
    <source>
        <dbReference type="ARBA" id="ARBA00022679"/>
    </source>
</evidence>
<dbReference type="Proteomes" id="UP000324351">
    <property type="component" value="Unassembled WGS sequence"/>
</dbReference>
<dbReference type="SMART" id="SM00388">
    <property type="entry name" value="HisKA"/>
    <property type="match status" value="1"/>
</dbReference>
<dbReference type="InterPro" id="IPR036097">
    <property type="entry name" value="HisK_dim/P_sf"/>
</dbReference>
<feature type="transmembrane region" description="Helical" evidence="10">
    <location>
        <begin position="5"/>
        <end position="22"/>
    </location>
</feature>
<dbReference type="AlphaFoldDB" id="A0A5B1M663"/>
<keyword evidence="9" id="KW-0902">Two-component regulatory system</keyword>
<dbReference type="EMBL" id="VUJW01000003">
    <property type="protein sequence ID" value="KAA1427968.1"/>
    <property type="molecule type" value="Genomic_DNA"/>
</dbReference>
<keyword evidence="5" id="KW-0808">Transferase</keyword>
<reference evidence="13 14" key="1">
    <citation type="submission" date="2019-09" db="EMBL/GenBank/DDBJ databases">
        <title>Nocardioides panacisoli sp. nov., isolated from the soil of a ginseng field.</title>
        <authorList>
            <person name="Cho C."/>
        </authorList>
    </citation>
    <scope>NUCLEOTIDE SEQUENCE [LARGE SCALE GENOMIC DNA]</scope>
    <source>
        <strain evidence="13 14">BN140041</strain>
    </source>
</reference>
<dbReference type="PROSITE" id="PS50885">
    <property type="entry name" value="HAMP"/>
    <property type="match status" value="1"/>
</dbReference>
<evidence type="ECO:0000256" key="6">
    <source>
        <dbReference type="ARBA" id="ARBA00022692"/>
    </source>
</evidence>
<dbReference type="RefSeq" id="WP_149750460.1">
    <property type="nucleotide sequence ID" value="NZ_VUJW01000003.1"/>
</dbReference>
<comment type="catalytic activity">
    <reaction evidence="1">
        <text>ATP + protein L-histidine = ADP + protein N-phospho-L-histidine.</text>
        <dbReference type="EC" id="2.7.13.3"/>
    </reaction>
</comment>
<evidence type="ECO:0000256" key="3">
    <source>
        <dbReference type="ARBA" id="ARBA00012438"/>
    </source>
</evidence>
<dbReference type="InterPro" id="IPR036890">
    <property type="entry name" value="HATPase_C_sf"/>
</dbReference>